<organism evidence="3 4">
    <name type="scientific">Apophysomyces ossiformis</name>
    <dbReference type="NCBI Taxonomy" id="679940"/>
    <lineage>
        <taxon>Eukaryota</taxon>
        <taxon>Fungi</taxon>
        <taxon>Fungi incertae sedis</taxon>
        <taxon>Mucoromycota</taxon>
        <taxon>Mucoromycotina</taxon>
        <taxon>Mucoromycetes</taxon>
        <taxon>Mucorales</taxon>
        <taxon>Mucorineae</taxon>
        <taxon>Mucoraceae</taxon>
        <taxon>Apophysomyces</taxon>
    </lineage>
</organism>
<gene>
    <name evidence="3" type="ORF">EC973_009631</name>
</gene>
<feature type="compositionally biased region" description="Polar residues" evidence="1">
    <location>
        <begin position="531"/>
        <end position="548"/>
    </location>
</feature>
<feature type="compositionally biased region" description="Low complexity" evidence="1">
    <location>
        <begin position="504"/>
        <end position="523"/>
    </location>
</feature>
<dbReference type="Pfam" id="PF10551">
    <property type="entry name" value="MULE"/>
    <property type="match status" value="1"/>
</dbReference>
<proteinExistence type="predicted"/>
<evidence type="ECO:0000259" key="2">
    <source>
        <dbReference type="Pfam" id="PF10551"/>
    </source>
</evidence>
<dbReference type="EMBL" id="JABAYA010000098">
    <property type="protein sequence ID" value="KAF7725365.1"/>
    <property type="molecule type" value="Genomic_DNA"/>
</dbReference>
<reference evidence="3" key="1">
    <citation type="submission" date="2020-01" db="EMBL/GenBank/DDBJ databases">
        <title>Genome Sequencing of Three Apophysomyces-Like Fungal Strains Confirms a Novel Fungal Genus in the Mucoromycota with divergent Burkholderia-like Endosymbiotic Bacteria.</title>
        <authorList>
            <person name="Stajich J.E."/>
            <person name="Macias A.M."/>
            <person name="Carter-House D."/>
            <person name="Lovett B."/>
            <person name="Kasson L.R."/>
            <person name="Berry K."/>
            <person name="Grigoriev I."/>
            <person name="Chang Y."/>
            <person name="Spatafora J."/>
            <person name="Kasson M.T."/>
        </authorList>
    </citation>
    <scope>NUCLEOTIDE SEQUENCE</scope>
    <source>
        <strain evidence="3">NRRL A-21654</strain>
    </source>
</reference>
<accession>A0A8H7BR27</accession>
<feature type="region of interest" description="Disordered" evidence="1">
    <location>
        <begin position="495"/>
        <end position="548"/>
    </location>
</feature>
<protein>
    <recommendedName>
        <fullName evidence="2">MULE transposase domain-containing protein</fullName>
    </recommendedName>
</protein>
<comment type="caution">
    <text evidence="3">The sequence shown here is derived from an EMBL/GenBank/DDBJ whole genome shotgun (WGS) entry which is preliminary data.</text>
</comment>
<sequence length="548" mass="62314">MRPSTMFHGRRRNYKTCSACRGRQSDVGKAPPPESIITMTELEEAIARQEIPETGTVLSGYTFQGYIQLEADQISLSDSQLLVRIRNTIESCGDFKYYERFLTEPEKKTPNDEEVQRQLDDSSRRRLHTRMETFRCGGQVSGYIDRVNNVISLNIEHSIGHPAPSRTNHSVPESVREFIINGAINMSSRELYQRVLQEYPNETENLTTAQAYYWWHEGVVSSYRLRSDEIASSRLLISRASSKGVCMIFDQNERGVSALGFVTSLFNVASVSPFVEEFHVDSTYKTNRIGCELFGIIANVNGSGFPIAYMILHLDPRHTPEENTRSDVLKAFFTTLRQKGLQPKFMFTDKDVGQIAAIESTWEPRTLRLCLWHMQRSIKIKLAQEKLLHPIYNAENAVQEFPFIDPVFQPDFIDRSGIICPQGHRDPINAMITKHYNMHPLIPINNRMYSALEIHSMAVQEMYDYCKQSNLPDAWPESYPFRFTQLQYNTLEQTTPSNIRHPDATSPGSSSASAVESAENPAELIVIPDNEPTSSSVGETSNQIVNSM</sequence>
<dbReference type="AlphaFoldDB" id="A0A8H7BR27"/>
<evidence type="ECO:0000256" key="1">
    <source>
        <dbReference type="SAM" id="MobiDB-lite"/>
    </source>
</evidence>
<evidence type="ECO:0000313" key="3">
    <source>
        <dbReference type="EMBL" id="KAF7725365.1"/>
    </source>
</evidence>
<feature type="domain" description="MULE transposase" evidence="2">
    <location>
        <begin position="279"/>
        <end position="374"/>
    </location>
</feature>
<dbReference type="Proteomes" id="UP000605846">
    <property type="component" value="Unassembled WGS sequence"/>
</dbReference>
<name>A0A8H7BR27_9FUNG</name>
<dbReference type="OrthoDB" id="2290496at2759"/>
<dbReference type="InterPro" id="IPR018289">
    <property type="entry name" value="MULE_transposase_dom"/>
</dbReference>
<evidence type="ECO:0000313" key="4">
    <source>
        <dbReference type="Proteomes" id="UP000605846"/>
    </source>
</evidence>
<keyword evidence="4" id="KW-1185">Reference proteome</keyword>